<keyword evidence="12" id="KW-0009">Actin-binding</keyword>
<evidence type="ECO:0000256" key="8">
    <source>
        <dbReference type="ARBA" id="ARBA00023175"/>
    </source>
</evidence>
<evidence type="ECO:0000313" key="16">
    <source>
        <dbReference type="Proteomes" id="UP000472277"/>
    </source>
</evidence>
<evidence type="ECO:0000256" key="4">
    <source>
        <dbReference type="ARBA" id="ARBA00022737"/>
    </source>
</evidence>
<evidence type="ECO:0000256" key="1">
    <source>
        <dbReference type="ARBA" id="ARBA00004245"/>
    </source>
</evidence>
<keyword evidence="3" id="KW-0963">Cytoplasm</keyword>
<dbReference type="Gene3D" id="1.10.10.820">
    <property type="match status" value="1"/>
</dbReference>
<dbReference type="Gene3D" id="1.20.120.720">
    <property type="entry name" value="Myosin VI head, motor domain, U50 subdomain"/>
    <property type="match status" value="1"/>
</dbReference>
<evidence type="ECO:0000256" key="6">
    <source>
        <dbReference type="ARBA" id="ARBA00022840"/>
    </source>
</evidence>
<dbReference type="SMART" id="SM00242">
    <property type="entry name" value="MYSc"/>
    <property type="match status" value="1"/>
</dbReference>
<dbReference type="SUPFAM" id="SSF52540">
    <property type="entry name" value="P-loop containing nucleoside triphosphate hydrolases"/>
    <property type="match status" value="1"/>
</dbReference>
<keyword evidence="16" id="KW-1185">Reference proteome</keyword>
<feature type="domain" description="SH2" evidence="13">
    <location>
        <begin position="762"/>
        <end position="853"/>
    </location>
</feature>
<feature type="domain" description="Myosin motor" evidence="14">
    <location>
        <begin position="1"/>
        <end position="635"/>
    </location>
</feature>
<accession>A0A673ZZ13</accession>
<evidence type="ECO:0000256" key="12">
    <source>
        <dbReference type="PROSITE-ProRule" id="PRU00782"/>
    </source>
</evidence>
<evidence type="ECO:0000256" key="9">
    <source>
        <dbReference type="ARBA" id="ARBA00023212"/>
    </source>
</evidence>
<reference evidence="15" key="2">
    <citation type="submission" date="2025-09" db="UniProtKB">
        <authorList>
            <consortium name="Ensembl"/>
        </authorList>
    </citation>
    <scope>IDENTIFICATION</scope>
</reference>
<reference evidence="15" key="1">
    <citation type="submission" date="2025-08" db="UniProtKB">
        <authorList>
            <consortium name="Ensembl"/>
        </authorList>
    </citation>
    <scope>IDENTIFICATION</scope>
</reference>
<dbReference type="PROSITE" id="PS50001">
    <property type="entry name" value="SH2"/>
    <property type="match status" value="1"/>
</dbReference>
<dbReference type="GO" id="GO:0004674">
    <property type="term" value="F:protein serine/threonine kinase activity"/>
    <property type="evidence" value="ECO:0007669"/>
    <property type="project" value="TreeGrafter"/>
</dbReference>
<organism evidence="15 16">
    <name type="scientific">Salmo trutta</name>
    <name type="common">Brown trout</name>
    <dbReference type="NCBI Taxonomy" id="8032"/>
    <lineage>
        <taxon>Eukaryota</taxon>
        <taxon>Metazoa</taxon>
        <taxon>Chordata</taxon>
        <taxon>Craniata</taxon>
        <taxon>Vertebrata</taxon>
        <taxon>Euteleostomi</taxon>
        <taxon>Actinopterygii</taxon>
        <taxon>Neopterygii</taxon>
        <taxon>Teleostei</taxon>
        <taxon>Protacanthopterygii</taxon>
        <taxon>Salmoniformes</taxon>
        <taxon>Salmonidae</taxon>
        <taxon>Salmoninae</taxon>
        <taxon>Salmo</taxon>
    </lineage>
</organism>
<name>A0A673ZZ13_SALTR</name>
<feature type="region of interest" description="Actin-binding" evidence="12">
    <location>
        <begin position="521"/>
        <end position="543"/>
    </location>
</feature>
<dbReference type="PROSITE" id="PS51456">
    <property type="entry name" value="MYOSIN_MOTOR"/>
    <property type="match status" value="1"/>
</dbReference>
<dbReference type="GeneTree" id="ENSGT00940000175735"/>
<dbReference type="Pfam" id="PF00063">
    <property type="entry name" value="Myosin_head"/>
    <property type="match status" value="1"/>
</dbReference>
<dbReference type="InterPro" id="IPR036961">
    <property type="entry name" value="Kinesin_motor_dom_sf"/>
</dbReference>
<dbReference type="InterPro" id="IPR036860">
    <property type="entry name" value="SH2_dom_sf"/>
</dbReference>
<dbReference type="InterPro" id="IPR027417">
    <property type="entry name" value="P-loop_NTPase"/>
</dbReference>
<dbReference type="OMA" id="SENRFGY"/>
<protein>
    <submittedName>
        <fullName evidence="15">Myosin-IIIb-like</fullName>
    </submittedName>
</protein>
<evidence type="ECO:0000256" key="2">
    <source>
        <dbReference type="ARBA" id="ARBA00004316"/>
    </source>
</evidence>
<dbReference type="Gene3D" id="1.20.58.530">
    <property type="match status" value="1"/>
</dbReference>
<dbReference type="GO" id="GO:0030832">
    <property type="term" value="P:regulation of actin filament length"/>
    <property type="evidence" value="ECO:0007669"/>
    <property type="project" value="TreeGrafter"/>
</dbReference>
<keyword evidence="11" id="KW-0727">SH2 domain</keyword>
<evidence type="ECO:0000313" key="15">
    <source>
        <dbReference type="Ensembl" id="ENSSTUP00000052005.1"/>
    </source>
</evidence>
<keyword evidence="9" id="KW-0206">Cytoskeleton</keyword>
<feature type="binding site" evidence="12">
    <location>
        <begin position="74"/>
        <end position="81"/>
    </location>
    <ligand>
        <name>ATP</name>
        <dbReference type="ChEBI" id="CHEBI:30616"/>
    </ligand>
</feature>
<evidence type="ECO:0000256" key="5">
    <source>
        <dbReference type="ARBA" id="ARBA00022741"/>
    </source>
</evidence>
<dbReference type="GO" id="GO:0000146">
    <property type="term" value="F:microfilament motor activity"/>
    <property type="evidence" value="ECO:0007669"/>
    <property type="project" value="TreeGrafter"/>
</dbReference>
<dbReference type="Pfam" id="PF00017">
    <property type="entry name" value="SH2"/>
    <property type="match status" value="1"/>
</dbReference>
<proteinExistence type="inferred from homology"/>
<dbReference type="PRINTS" id="PR00401">
    <property type="entry name" value="SH2DOMAIN"/>
</dbReference>
<evidence type="ECO:0000256" key="10">
    <source>
        <dbReference type="ARBA" id="ARBA00023273"/>
    </source>
</evidence>
<dbReference type="SMART" id="SM00252">
    <property type="entry name" value="SH2"/>
    <property type="match status" value="1"/>
</dbReference>
<keyword evidence="6 12" id="KW-0067">ATP-binding</keyword>
<dbReference type="GO" id="GO:0003779">
    <property type="term" value="F:actin binding"/>
    <property type="evidence" value="ECO:0007669"/>
    <property type="project" value="UniProtKB-KW"/>
</dbReference>
<evidence type="ECO:0000259" key="13">
    <source>
        <dbReference type="PROSITE" id="PS50001"/>
    </source>
</evidence>
<dbReference type="AlphaFoldDB" id="A0A673ZZ13"/>
<dbReference type="PRINTS" id="PR00193">
    <property type="entry name" value="MYOSINHEAVY"/>
</dbReference>
<dbReference type="InterPro" id="IPR052409">
    <property type="entry name" value="Myosin-III_kinase_activity"/>
</dbReference>
<dbReference type="Gene3D" id="3.30.505.10">
    <property type="entry name" value="SH2 domain"/>
    <property type="match status" value="1"/>
</dbReference>
<evidence type="ECO:0000256" key="11">
    <source>
        <dbReference type="PROSITE-ProRule" id="PRU00191"/>
    </source>
</evidence>
<keyword evidence="8 12" id="KW-0505">Motor protein</keyword>
<dbReference type="GO" id="GO:0016459">
    <property type="term" value="C:myosin complex"/>
    <property type="evidence" value="ECO:0007669"/>
    <property type="project" value="UniProtKB-KW"/>
</dbReference>
<keyword evidence="10" id="KW-0966">Cell projection</keyword>
<dbReference type="Gene3D" id="3.40.850.10">
    <property type="entry name" value="Kinesin motor domain"/>
    <property type="match status" value="1"/>
</dbReference>
<dbReference type="PANTHER" id="PTHR46256">
    <property type="entry name" value="AGAP011099-PA"/>
    <property type="match status" value="1"/>
</dbReference>
<dbReference type="InterPro" id="IPR000980">
    <property type="entry name" value="SH2"/>
</dbReference>
<dbReference type="Proteomes" id="UP000472277">
    <property type="component" value="Chromosome 12"/>
</dbReference>
<keyword evidence="7 12" id="KW-0518">Myosin</keyword>
<dbReference type="GO" id="GO:0042995">
    <property type="term" value="C:cell projection"/>
    <property type="evidence" value="ECO:0007669"/>
    <property type="project" value="UniProtKB-SubCell"/>
</dbReference>
<dbReference type="GO" id="GO:0005524">
    <property type="term" value="F:ATP binding"/>
    <property type="evidence" value="ECO:0007669"/>
    <property type="project" value="UniProtKB-UniRule"/>
</dbReference>
<comment type="subcellular location">
    <subcellularLocation>
        <location evidence="2">Cell projection</location>
    </subcellularLocation>
    <subcellularLocation>
        <location evidence="1">Cytoplasm</location>
        <location evidence="1">Cytoskeleton</location>
    </subcellularLocation>
</comment>
<keyword evidence="5 12" id="KW-0547">Nucleotide-binding</keyword>
<sequence length="926" mass="106319">TAFLYKTYIGDILVAINPFKYLPLYVKEVSTPTRPISIQLKLPPHIFAVADRAYQSMMGRLATGPRNQCIVISGESGAGKTESTKLLLRQIMELCRANSQLEQQILQVNPLLEAFGNAQTVMNDNSSRFGKYIQLRFHNSSVKGAKINEYLLEKSRVVHQDEGERNFHIFYCMLAGISPDDKDMYGLLDPTQYRWVHFRKWGEKYSEVCNAMDMVGFQEQEKVDMMTILAGILSLGNIMFEPTETDVLRVTGKSMGWLKATAGQFGVQEEELLRSLTCTLSVTRGEAIRRLHNQQQAEDARDSIAKVAYGRVFGWIVSKVNELLAPNVDFDIELNEIGILDIFGFENFAVNRFEQLCINLANEQLQYFFNHHIFLMEQNEYKEEGIEWETISFKDNKPILVKIHNLFFPPHHLLFFSQDFVDKLNSKFKSSPHYEVVRSRSPLFTVVHYAGKVQYNGGGFLEMNRDTIPASIRDLFINSVTPLLSVLFAATISRTGTLMPRKAKVVSNLLYMYVSSLQHSLAVLMEKMFVASPHFVRCIKPNGNKLPDQVDNKRLRYNGLLETIRIRRDGFSWRPSFKEFAQRYNILLIKPDLPLTKERYYLISINIVQTFSHYGRSSRLFFKYWHQEELSRLLERLGTAALVIQKSKAPLVLYQQYCLCVCLSGPVSPPVPLPRRKKPQPRPRSIMPTAAHLAPVPRPRNKQFEATPFDNLEVHSELAELMGQVGGEERARERSKKRMDNIRWFKETQARKVVRNGAFPCWFHGMITRRQAEDLMTDKPVGCFLIRVGQSREGYTLTYKGANRCRHYMIEMQSNGKYVILGEDKAHPSLPDLVQHHSRVGIKPFNELLTTSCGQVSTWVKPPLGSGSCRIYSQLAQALAGPVAWRDEGERDRRSRPFPRLYPSIRLAMREIQQVRGNDKEREEGG</sequence>
<dbReference type="PANTHER" id="PTHR46256:SF5">
    <property type="entry name" value="MYOSIN-IIIB-LIKE"/>
    <property type="match status" value="1"/>
</dbReference>
<evidence type="ECO:0000256" key="7">
    <source>
        <dbReference type="ARBA" id="ARBA00023123"/>
    </source>
</evidence>
<evidence type="ECO:0000256" key="3">
    <source>
        <dbReference type="ARBA" id="ARBA00022490"/>
    </source>
</evidence>
<dbReference type="InterPro" id="IPR001609">
    <property type="entry name" value="Myosin_head_motor_dom-like"/>
</dbReference>
<dbReference type="Ensembl" id="ENSSTUT00000054378.1">
    <property type="protein sequence ID" value="ENSSTUP00000052005.1"/>
    <property type="gene ID" value="ENSSTUG00000021809.1"/>
</dbReference>
<comment type="similarity">
    <text evidence="12">Belongs to the TRAFAC class myosin-kinesin ATPase superfamily. Myosin family.</text>
</comment>
<dbReference type="SUPFAM" id="SSF55550">
    <property type="entry name" value="SH2 domain"/>
    <property type="match status" value="1"/>
</dbReference>
<gene>
    <name evidence="15" type="primary">LOC115204123</name>
</gene>
<evidence type="ECO:0000259" key="14">
    <source>
        <dbReference type="PROSITE" id="PS51456"/>
    </source>
</evidence>
<keyword evidence="4" id="KW-0677">Repeat</keyword>